<gene>
    <name evidence="11" type="ORF">SAMN04488568_101325</name>
</gene>
<keyword evidence="5 7" id="KW-1133">Transmembrane helix</keyword>
<protein>
    <submittedName>
        <fullName evidence="11">Mechanosensitive ion channel</fullName>
    </submittedName>
</protein>
<feature type="domain" description="Mechanosensitive ion channel MscS C-terminal" evidence="9">
    <location>
        <begin position="220"/>
        <end position="304"/>
    </location>
</feature>
<dbReference type="PANTHER" id="PTHR30347:SF1">
    <property type="entry name" value="MECHANOSENSITIVE CHANNEL MSCK"/>
    <property type="match status" value="1"/>
</dbReference>
<evidence type="ECO:0000256" key="7">
    <source>
        <dbReference type="SAM" id="Phobius"/>
    </source>
</evidence>
<sequence length="326" mass="36109">MGDFWKHIIKPRGPWAHWLIFFSLLGIVAAGVTGNLAIVAQYLDTEALTFRAGEFHVSPYDALRALVLLVLIFWVTAAIADLVQHRVRGLSRLHPTTRTLVSKILQIAIYIIAILVSMDVLGLNLTTLTVFSGAVGIGIGFGLQNIASNFISGLILLLERSVDIDDLIELPDGVTGFVRKSSARYTLLETLDGKEVLVPNEDFITNRVTNWTLSTSKARVEISVGVAYGCDLELAHNLILQAATEHAMCMSDPAPQCFLRNFGDSSIDFILTFWVEDIVAGRWRPQSDVMFAIWHKFRDNGIEIPFPQRDLHIKNAAALKEAINAQ</sequence>
<evidence type="ECO:0000259" key="10">
    <source>
        <dbReference type="Pfam" id="PF21088"/>
    </source>
</evidence>
<dbReference type="Gene3D" id="2.30.30.60">
    <property type="match status" value="1"/>
</dbReference>
<dbReference type="PANTHER" id="PTHR30347">
    <property type="entry name" value="POTASSIUM CHANNEL RELATED"/>
    <property type="match status" value="1"/>
</dbReference>
<feature type="transmembrane region" description="Helical" evidence="7">
    <location>
        <begin position="131"/>
        <end position="158"/>
    </location>
</feature>
<dbReference type="Gene3D" id="3.30.70.100">
    <property type="match status" value="1"/>
</dbReference>
<reference evidence="11 12" key="1">
    <citation type="submission" date="2016-10" db="EMBL/GenBank/DDBJ databases">
        <authorList>
            <person name="de Groot N.N."/>
        </authorList>
    </citation>
    <scope>NUCLEOTIDE SEQUENCE [LARGE SCALE GENOMIC DNA]</scope>
    <source>
        <strain evidence="11 12">DSM 16077</strain>
    </source>
</reference>
<dbReference type="GO" id="GO:0008381">
    <property type="term" value="F:mechanosensitive monoatomic ion channel activity"/>
    <property type="evidence" value="ECO:0007669"/>
    <property type="project" value="UniProtKB-ARBA"/>
</dbReference>
<feature type="transmembrane region" description="Helical" evidence="7">
    <location>
        <begin position="104"/>
        <end position="125"/>
    </location>
</feature>
<dbReference type="AlphaFoldDB" id="A0A1G9M4F6"/>
<dbReference type="InterPro" id="IPR049142">
    <property type="entry name" value="MS_channel_1st"/>
</dbReference>
<dbReference type="InterPro" id="IPR023408">
    <property type="entry name" value="MscS_beta-dom_sf"/>
</dbReference>
<evidence type="ECO:0000259" key="8">
    <source>
        <dbReference type="Pfam" id="PF00924"/>
    </source>
</evidence>
<dbReference type="InterPro" id="IPR006685">
    <property type="entry name" value="MscS_channel_2nd"/>
</dbReference>
<keyword evidence="4 7" id="KW-0812">Transmembrane</keyword>
<dbReference type="Gene3D" id="1.10.287.1260">
    <property type="match status" value="1"/>
</dbReference>
<comment type="similarity">
    <text evidence="2">Belongs to the MscS (TC 1.A.23) family.</text>
</comment>
<evidence type="ECO:0000313" key="11">
    <source>
        <dbReference type="EMBL" id="SDL69149.1"/>
    </source>
</evidence>
<dbReference type="InterPro" id="IPR052702">
    <property type="entry name" value="MscS-like_channel"/>
</dbReference>
<dbReference type="Pfam" id="PF00924">
    <property type="entry name" value="MS_channel_2nd"/>
    <property type="match status" value="1"/>
</dbReference>
<dbReference type="STRING" id="144026.SAMN04488568_101325"/>
<dbReference type="GO" id="GO:0005886">
    <property type="term" value="C:plasma membrane"/>
    <property type="evidence" value="ECO:0007669"/>
    <property type="project" value="UniProtKB-SubCell"/>
</dbReference>
<evidence type="ECO:0000256" key="4">
    <source>
        <dbReference type="ARBA" id="ARBA00022692"/>
    </source>
</evidence>
<comment type="subcellular location">
    <subcellularLocation>
        <location evidence="1">Cell membrane</location>
        <topology evidence="1">Multi-pass membrane protein</topology>
    </subcellularLocation>
</comment>
<dbReference type="SUPFAM" id="SSF82689">
    <property type="entry name" value="Mechanosensitive channel protein MscS (YggB), C-terminal domain"/>
    <property type="match status" value="1"/>
</dbReference>
<name>A0A1G9M4F6_9PROT</name>
<evidence type="ECO:0000256" key="5">
    <source>
        <dbReference type="ARBA" id="ARBA00022989"/>
    </source>
</evidence>
<feature type="domain" description="Mechanosensitive ion channel transmembrane helices 2/3" evidence="10">
    <location>
        <begin position="103"/>
        <end position="144"/>
    </location>
</feature>
<dbReference type="Pfam" id="PF21082">
    <property type="entry name" value="MS_channel_3rd"/>
    <property type="match status" value="1"/>
</dbReference>
<dbReference type="SUPFAM" id="SSF82861">
    <property type="entry name" value="Mechanosensitive channel protein MscS (YggB), transmembrane region"/>
    <property type="match status" value="1"/>
</dbReference>
<dbReference type="OrthoDB" id="9799209at2"/>
<evidence type="ECO:0000256" key="2">
    <source>
        <dbReference type="ARBA" id="ARBA00008017"/>
    </source>
</evidence>
<dbReference type="Proteomes" id="UP000199759">
    <property type="component" value="Unassembled WGS sequence"/>
</dbReference>
<keyword evidence="6 7" id="KW-0472">Membrane</keyword>
<dbReference type="InterPro" id="IPR049278">
    <property type="entry name" value="MS_channel_C"/>
</dbReference>
<evidence type="ECO:0000256" key="3">
    <source>
        <dbReference type="ARBA" id="ARBA00022475"/>
    </source>
</evidence>
<organism evidence="11 12">
    <name type="scientific">Maricaulis salignorans</name>
    <dbReference type="NCBI Taxonomy" id="144026"/>
    <lineage>
        <taxon>Bacteria</taxon>
        <taxon>Pseudomonadati</taxon>
        <taxon>Pseudomonadota</taxon>
        <taxon>Alphaproteobacteria</taxon>
        <taxon>Maricaulales</taxon>
        <taxon>Maricaulaceae</taxon>
        <taxon>Maricaulis</taxon>
    </lineage>
</organism>
<evidence type="ECO:0000259" key="9">
    <source>
        <dbReference type="Pfam" id="PF21082"/>
    </source>
</evidence>
<dbReference type="Pfam" id="PF21088">
    <property type="entry name" value="MS_channel_1st"/>
    <property type="match status" value="1"/>
</dbReference>
<accession>A0A1G9M4F6</accession>
<feature type="transmembrane region" description="Helical" evidence="7">
    <location>
        <begin position="63"/>
        <end position="83"/>
    </location>
</feature>
<keyword evidence="3" id="KW-1003">Cell membrane</keyword>
<keyword evidence="12" id="KW-1185">Reference proteome</keyword>
<proteinExistence type="inferred from homology"/>
<evidence type="ECO:0000256" key="1">
    <source>
        <dbReference type="ARBA" id="ARBA00004651"/>
    </source>
</evidence>
<feature type="transmembrane region" description="Helical" evidence="7">
    <location>
        <begin position="20"/>
        <end position="43"/>
    </location>
</feature>
<feature type="domain" description="Mechanosensitive ion channel MscS" evidence="8">
    <location>
        <begin position="145"/>
        <end position="212"/>
    </location>
</feature>
<evidence type="ECO:0000256" key="6">
    <source>
        <dbReference type="ARBA" id="ARBA00023136"/>
    </source>
</evidence>
<dbReference type="InterPro" id="IPR011066">
    <property type="entry name" value="MscS_channel_C_sf"/>
</dbReference>
<dbReference type="EMBL" id="FNHG01000001">
    <property type="protein sequence ID" value="SDL69149.1"/>
    <property type="molecule type" value="Genomic_DNA"/>
</dbReference>
<evidence type="ECO:0000313" key="12">
    <source>
        <dbReference type="Proteomes" id="UP000199759"/>
    </source>
</evidence>
<dbReference type="InterPro" id="IPR010920">
    <property type="entry name" value="LSM_dom_sf"/>
</dbReference>
<dbReference type="InterPro" id="IPR011014">
    <property type="entry name" value="MscS_channel_TM-2"/>
</dbReference>
<dbReference type="SUPFAM" id="SSF50182">
    <property type="entry name" value="Sm-like ribonucleoproteins"/>
    <property type="match status" value="1"/>
</dbReference>
<dbReference type="RefSeq" id="WP_091765742.1">
    <property type="nucleotide sequence ID" value="NZ_FNHG01000001.1"/>
</dbReference>